<reference evidence="7 9" key="1">
    <citation type="submission" date="2019-03" db="EMBL/GenBank/DDBJ databases">
        <title>Genomic Encyclopedia of Type Strains, Phase IV (KMG-IV): sequencing the most valuable type-strain genomes for metagenomic binning, comparative biology and taxonomic classification.</title>
        <authorList>
            <person name="Goeker M."/>
        </authorList>
    </citation>
    <scope>NUCLEOTIDE SEQUENCE [LARGE SCALE GENOMIC DNA]</scope>
    <source>
        <strain evidence="7 9">DSM 12034</strain>
    </source>
</reference>
<evidence type="ECO:0000313" key="10">
    <source>
        <dbReference type="Proteomes" id="UP000315577"/>
    </source>
</evidence>
<gene>
    <name evidence="8" type="primary">yhdJ_1</name>
    <name evidence="7" type="ORF">EDC36_103200</name>
    <name evidence="8" type="ORF">Tigna_00754</name>
</gene>
<dbReference type="Proteomes" id="UP000295536">
    <property type="component" value="Unassembled WGS sequence"/>
</dbReference>
<dbReference type="SUPFAM" id="SSF110849">
    <property type="entry name" value="ParB/Sulfiredoxin"/>
    <property type="match status" value="1"/>
</dbReference>
<dbReference type="Pfam" id="PF01555">
    <property type="entry name" value="N6_N4_Mtase"/>
    <property type="match status" value="1"/>
</dbReference>
<keyword evidence="2 7" id="KW-0489">Methyltransferase</keyword>
<dbReference type="EMBL" id="SMAH01000003">
    <property type="protein sequence ID" value="TCS99136.1"/>
    <property type="molecule type" value="Genomic_DNA"/>
</dbReference>
<feature type="region of interest" description="Disordered" evidence="5">
    <location>
        <begin position="138"/>
        <end position="162"/>
    </location>
</feature>
<dbReference type="InterPro" id="IPR015840">
    <property type="entry name" value="DNA_MeTrfase_ParB"/>
</dbReference>
<dbReference type="SUPFAM" id="SSF53335">
    <property type="entry name" value="S-adenosyl-L-methionine-dependent methyltransferases"/>
    <property type="match status" value="1"/>
</dbReference>
<dbReference type="GO" id="GO:0045881">
    <property type="term" value="P:positive regulation of sporulation resulting in formation of a cellular spore"/>
    <property type="evidence" value="ECO:0007669"/>
    <property type="project" value="TreeGrafter"/>
</dbReference>
<evidence type="ECO:0000313" key="9">
    <source>
        <dbReference type="Proteomes" id="UP000295536"/>
    </source>
</evidence>
<evidence type="ECO:0000259" key="6">
    <source>
        <dbReference type="SMART" id="SM00470"/>
    </source>
</evidence>
<dbReference type="RefSeq" id="WP_243646459.1">
    <property type="nucleotide sequence ID" value="NZ_SMAH01000003.1"/>
</dbReference>
<evidence type="ECO:0000256" key="4">
    <source>
        <dbReference type="RuleBase" id="RU362026"/>
    </source>
</evidence>
<comment type="similarity">
    <text evidence="1 4">Belongs to the N(4)/N(6)-methyltransferase family.</text>
</comment>
<keyword evidence="10" id="KW-1185">Reference proteome</keyword>
<accession>A0A4R3LMR0</accession>
<feature type="domain" description="ParB-like N-terminal" evidence="6">
    <location>
        <begin position="9"/>
        <end position="95"/>
    </location>
</feature>
<dbReference type="PIRSF" id="PIRSF036758">
    <property type="entry name" value="Aden_M_ParB"/>
    <property type="match status" value="1"/>
</dbReference>
<dbReference type="Pfam" id="PF02195">
    <property type="entry name" value="ParB_N"/>
    <property type="match status" value="1"/>
</dbReference>
<comment type="caution">
    <text evidence="7">The sequence shown here is derived from an EMBL/GenBank/DDBJ whole genome shotgun (WGS) entry which is preliminary data.</text>
</comment>
<dbReference type="PANTHER" id="PTHR33375">
    <property type="entry name" value="CHROMOSOME-PARTITIONING PROTEIN PARB-RELATED"/>
    <property type="match status" value="1"/>
</dbReference>
<reference evidence="8 10" key="2">
    <citation type="submission" date="2019-07" db="EMBL/GenBank/DDBJ databases">
        <title>Tepidimonas ignava SPS-1037 draft genome.</title>
        <authorList>
            <person name="Da Costa M.S."/>
            <person name="Froufe H.J.C."/>
            <person name="Egas C."/>
            <person name="Albuquerque L."/>
        </authorList>
    </citation>
    <scope>NUCLEOTIDE SEQUENCE [LARGE SCALE GENOMIC DNA]</scope>
    <source>
        <strain evidence="8 10">SPS-1037</strain>
    </source>
</reference>
<dbReference type="AlphaFoldDB" id="A0A4R3LMR0"/>
<dbReference type="InterPro" id="IPR029063">
    <property type="entry name" value="SAM-dependent_MTases_sf"/>
</dbReference>
<dbReference type="CDD" id="cd16403">
    <property type="entry name" value="ParB_N_like_MT"/>
    <property type="match status" value="1"/>
</dbReference>
<dbReference type="InterPro" id="IPR001091">
    <property type="entry name" value="RM_Methyltransferase"/>
</dbReference>
<dbReference type="Gene3D" id="3.40.50.150">
    <property type="entry name" value="Vaccinia Virus protein VP39"/>
    <property type="match status" value="1"/>
</dbReference>
<dbReference type="PROSITE" id="PS00092">
    <property type="entry name" value="N6_MTASE"/>
    <property type="match status" value="1"/>
</dbReference>
<dbReference type="InterPro" id="IPR002941">
    <property type="entry name" value="DNA_methylase_N4/N6"/>
</dbReference>
<dbReference type="InterPro" id="IPR050336">
    <property type="entry name" value="Chromosome_partition/occlusion"/>
</dbReference>
<dbReference type="GO" id="GO:0007059">
    <property type="term" value="P:chromosome segregation"/>
    <property type="evidence" value="ECO:0007669"/>
    <property type="project" value="TreeGrafter"/>
</dbReference>
<dbReference type="PANTHER" id="PTHR33375:SF1">
    <property type="entry name" value="CHROMOSOME-PARTITIONING PROTEIN PARB-RELATED"/>
    <property type="match status" value="1"/>
</dbReference>
<evidence type="ECO:0000256" key="5">
    <source>
        <dbReference type="SAM" id="MobiDB-lite"/>
    </source>
</evidence>
<evidence type="ECO:0000313" key="8">
    <source>
        <dbReference type="EMBL" id="TSE22779.1"/>
    </source>
</evidence>
<name>A0A4R3LMR0_9BURK</name>
<evidence type="ECO:0000256" key="1">
    <source>
        <dbReference type="ARBA" id="ARBA00006594"/>
    </source>
</evidence>
<dbReference type="Gene3D" id="3.90.1530.10">
    <property type="entry name" value="Conserved hypothetical protein from pyrococcus furiosus pfu- 392566-001, ParB domain"/>
    <property type="match status" value="1"/>
</dbReference>
<sequence length="447" mass="49104">MNWIADKLEHWPIDRLLPYIRNARTHSEAQIAQIAASIAEFGFTAPILAGSDGVIVAGHGRLAAARKLGLTTVPVVVLDHLTPTQRRALVIADNRLAELATWDDAMLRVELEALQDEGFDLDLTGFDADALAELLADEEPQIDGRTEDDAAPDVPEEPVSRPGDVWRLGPHRLVCGDATTAEAYARLFLDGEQADMVFTDPPYNVNYANSAKDKLRGKHRPILNDALGEGFYDFLYDALALIMAHTRGAIYVAMSSSELDTLQAAFRAAGGKWSTFIIWAKNTFTLGRSDYQRQYEPILYGWPEGATRHWCGDRDQGDVWHFNKPQKNDLHPTMKPVELVERAIRNSSRPGDVVLDPFGGSGTTLIAAEKAGRVARLIELDPKYVDVIVRRWQDYTGEQATRAADGVAFDDLSGVGESRIEVAAGDVGQVGHVFELAESIGQNDASD</sequence>
<organism evidence="7 9">
    <name type="scientific">Tepidimonas ignava</name>
    <dbReference type="NCBI Taxonomy" id="114249"/>
    <lineage>
        <taxon>Bacteria</taxon>
        <taxon>Pseudomonadati</taxon>
        <taxon>Pseudomonadota</taxon>
        <taxon>Betaproteobacteria</taxon>
        <taxon>Burkholderiales</taxon>
        <taxon>Tepidimonas</taxon>
    </lineage>
</organism>
<dbReference type="GO" id="GO:0003677">
    <property type="term" value="F:DNA binding"/>
    <property type="evidence" value="ECO:0007669"/>
    <property type="project" value="InterPro"/>
</dbReference>
<dbReference type="PRINTS" id="PR00508">
    <property type="entry name" value="S21N4MTFRASE"/>
</dbReference>
<dbReference type="GO" id="GO:0032259">
    <property type="term" value="P:methylation"/>
    <property type="evidence" value="ECO:0007669"/>
    <property type="project" value="UniProtKB-KW"/>
</dbReference>
<dbReference type="InterPro" id="IPR003115">
    <property type="entry name" value="ParB_N"/>
</dbReference>
<evidence type="ECO:0000313" key="7">
    <source>
        <dbReference type="EMBL" id="TCS99136.1"/>
    </source>
</evidence>
<evidence type="ECO:0000256" key="3">
    <source>
        <dbReference type="ARBA" id="ARBA00022679"/>
    </source>
</evidence>
<dbReference type="InterPro" id="IPR036086">
    <property type="entry name" value="ParB/Sulfiredoxin_sf"/>
</dbReference>
<evidence type="ECO:0000256" key="2">
    <source>
        <dbReference type="ARBA" id="ARBA00022603"/>
    </source>
</evidence>
<dbReference type="InterPro" id="IPR002052">
    <property type="entry name" value="DNA_methylase_N6_adenine_CS"/>
</dbReference>
<dbReference type="EMBL" id="VJNC01000004">
    <property type="protein sequence ID" value="TSE22779.1"/>
    <property type="molecule type" value="Genomic_DNA"/>
</dbReference>
<dbReference type="EC" id="2.1.1.-" evidence="4"/>
<dbReference type="GO" id="GO:0005694">
    <property type="term" value="C:chromosome"/>
    <property type="evidence" value="ECO:0007669"/>
    <property type="project" value="TreeGrafter"/>
</dbReference>
<keyword evidence="3 8" id="KW-0808">Transferase</keyword>
<dbReference type="GO" id="GO:0008170">
    <property type="term" value="F:N-methyltransferase activity"/>
    <property type="evidence" value="ECO:0007669"/>
    <property type="project" value="InterPro"/>
</dbReference>
<dbReference type="SMART" id="SM00470">
    <property type="entry name" value="ParB"/>
    <property type="match status" value="1"/>
</dbReference>
<dbReference type="Proteomes" id="UP000315577">
    <property type="component" value="Unassembled WGS sequence"/>
</dbReference>
<protein>
    <recommendedName>
        <fullName evidence="4">Methyltransferase</fullName>
        <ecNumber evidence="4">2.1.1.-</ecNumber>
    </recommendedName>
</protein>
<proteinExistence type="inferred from homology"/>